<dbReference type="SUPFAM" id="SSF53756">
    <property type="entry name" value="UDP-Glycosyltransferase/glycogen phosphorylase"/>
    <property type="match status" value="1"/>
</dbReference>
<feature type="domain" description="Glycosyltransferase subfamily 4-like N-terminal" evidence="1">
    <location>
        <begin position="14"/>
        <end position="184"/>
    </location>
</feature>
<gene>
    <name evidence="2" type="ORF">SCFA_10004</name>
</gene>
<dbReference type="Gene3D" id="3.40.50.2000">
    <property type="entry name" value="Glycogen Phosphorylase B"/>
    <property type="match status" value="2"/>
</dbReference>
<evidence type="ECO:0000313" key="2">
    <source>
        <dbReference type="EMBL" id="VFU11173.1"/>
    </source>
</evidence>
<dbReference type="EMBL" id="CAADRM010000001">
    <property type="protein sequence ID" value="VFU11173.1"/>
    <property type="molecule type" value="Genomic_DNA"/>
</dbReference>
<dbReference type="GO" id="GO:0016757">
    <property type="term" value="F:glycosyltransferase activity"/>
    <property type="evidence" value="ECO:0007669"/>
    <property type="project" value="TreeGrafter"/>
</dbReference>
<dbReference type="CDD" id="cd03801">
    <property type="entry name" value="GT4_PimA-like"/>
    <property type="match status" value="1"/>
</dbReference>
<reference evidence="2" key="1">
    <citation type="submission" date="2019-03" db="EMBL/GenBank/DDBJ databases">
        <authorList>
            <person name="Hao L."/>
        </authorList>
    </citation>
    <scope>NUCLEOTIDE SEQUENCE</scope>
</reference>
<dbReference type="Pfam" id="PF13439">
    <property type="entry name" value="Glyco_transf_4"/>
    <property type="match status" value="1"/>
</dbReference>
<dbReference type="PANTHER" id="PTHR12526:SF635">
    <property type="entry name" value="GLYCOSYL TRANSFERASE GROUP 1"/>
    <property type="match status" value="1"/>
</dbReference>
<evidence type="ECO:0000259" key="1">
    <source>
        <dbReference type="Pfam" id="PF13439"/>
    </source>
</evidence>
<dbReference type="AlphaFoldDB" id="A0A485LTJ5"/>
<dbReference type="InterPro" id="IPR028098">
    <property type="entry name" value="Glyco_trans_4-like_N"/>
</dbReference>
<protein>
    <recommendedName>
        <fullName evidence="1">Glycosyltransferase subfamily 4-like N-terminal domain-containing protein</fullName>
    </recommendedName>
</protein>
<accession>A0A485LTJ5</accession>
<sequence length="372" mass="42297">MNISIAIEKFDPHVGGAERYCWDLAHFLAQRGHDVEIICMRAKAPKIESIRIAPVRALNFPQGLRHLSFAIIHALRARNLPGSIHFGMGNTFLMDIYQPHGGVHRAWFSRETQRYWKPVRSLMRLLKRLSFKDVVQRIMEWWIFKITKPRVIAISDMVADDIQNFFHYPQEMIDLIPNGIDLDKFCPENDVFRDEIRQRYGIGPDEFVFLFVAQNPRLKGYETLIDACIELGDIPFKILIVGPSNEPMRRKTDSLGDRVIFAGNVSDIQKIYPSCDCLVHPTYYDACSLVVLESLASGTPVITTRSNGASMFVKGDMGHVLPAGDVHALSSAMRNMISSPKRIIGSDILKSHLKVFADVEEVMLRTDKIKKS</sequence>
<organism evidence="2">
    <name type="scientific">anaerobic digester metagenome</name>
    <dbReference type="NCBI Taxonomy" id="1263854"/>
    <lineage>
        <taxon>unclassified sequences</taxon>
        <taxon>metagenomes</taxon>
        <taxon>ecological metagenomes</taxon>
    </lineage>
</organism>
<dbReference type="Pfam" id="PF13692">
    <property type="entry name" value="Glyco_trans_1_4"/>
    <property type="match status" value="1"/>
</dbReference>
<name>A0A485LTJ5_9ZZZZ</name>
<dbReference type="PANTHER" id="PTHR12526">
    <property type="entry name" value="GLYCOSYLTRANSFERASE"/>
    <property type="match status" value="1"/>
</dbReference>
<proteinExistence type="predicted"/>